<proteinExistence type="predicted"/>
<dbReference type="EMBL" id="JACIEP010000005">
    <property type="protein sequence ID" value="MBB4035954.1"/>
    <property type="molecule type" value="Genomic_DNA"/>
</dbReference>
<evidence type="ECO:0000313" key="2">
    <source>
        <dbReference type="Proteomes" id="UP000555103"/>
    </source>
</evidence>
<dbReference type="Proteomes" id="UP000555103">
    <property type="component" value="Unassembled WGS sequence"/>
</dbReference>
<organism evidence="1 2">
    <name type="scientific">Dysgonomonas hofstadii</name>
    <dbReference type="NCBI Taxonomy" id="637886"/>
    <lineage>
        <taxon>Bacteria</taxon>
        <taxon>Pseudomonadati</taxon>
        <taxon>Bacteroidota</taxon>
        <taxon>Bacteroidia</taxon>
        <taxon>Bacteroidales</taxon>
        <taxon>Dysgonomonadaceae</taxon>
        <taxon>Dysgonomonas</taxon>
    </lineage>
</organism>
<dbReference type="RefSeq" id="WP_183306858.1">
    <property type="nucleotide sequence ID" value="NZ_JACIEP010000005.1"/>
</dbReference>
<gene>
    <name evidence="1" type="ORF">GGR21_001849</name>
</gene>
<reference evidence="1 2" key="1">
    <citation type="submission" date="2020-08" db="EMBL/GenBank/DDBJ databases">
        <title>Genomic Encyclopedia of Type Strains, Phase IV (KMG-IV): sequencing the most valuable type-strain genomes for metagenomic binning, comparative biology and taxonomic classification.</title>
        <authorList>
            <person name="Goeker M."/>
        </authorList>
    </citation>
    <scope>NUCLEOTIDE SEQUENCE [LARGE SCALE GENOMIC DNA]</scope>
    <source>
        <strain evidence="1 2">DSM 104969</strain>
    </source>
</reference>
<dbReference type="AlphaFoldDB" id="A0A840CQS2"/>
<evidence type="ECO:0000313" key="1">
    <source>
        <dbReference type="EMBL" id="MBB4035954.1"/>
    </source>
</evidence>
<accession>A0A840CQS2</accession>
<keyword evidence="2" id="KW-1185">Reference proteome</keyword>
<protein>
    <submittedName>
        <fullName evidence="1">Uncharacterized protein</fullName>
    </submittedName>
</protein>
<name>A0A840CQS2_9BACT</name>
<sequence>MKRIAILLILIPIVLISVAQGNDKYTGVYSQKKRGGDMLSFLFLYLTPENTYAFAFFGGMEMGKWKAVDEYIILEPDNAMDEYFYVYARHNPGLKDTSVQFDGFTNIKGLYAFDDEVMMHPVFNDNPNCFNYPYTAHLKKGNHKAIHLTSFAGVWRSPGSDTITAPVYTYPLDEMYNDFKIVLNERKAMDVKPMLGVFGEDGMLRLDKSEFVKNSSWEEAKEEDKNAIAILTASLGKAPQSREFGEDVAGEWTKTEYPAIPYSKKEMRTVIFDKNYLFEARCEE</sequence>
<comment type="caution">
    <text evidence="1">The sequence shown here is derived from an EMBL/GenBank/DDBJ whole genome shotgun (WGS) entry which is preliminary data.</text>
</comment>